<name>A0A1W0A3F4_9STRA</name>
<dbReference type="AlphaFoldDB" id="A0A1W0A3F4"/>
<evidence type="ECO:0000259" key="1">
    <source>
        <dbReference type="PROSITE" id="PS51746"/>
    </source>
</evidence>
<gene>
    <name evidence="2" type="ORF">THRCLA_03019</name>
</gene>
<accession>A0A1W0A3F4</accession>
<dbReference type="GO" id="GO:0004722">
    <property type="term" value="F:protein serine/threonine phosphatase activity"/>
    <property type="evidence" value="ECO:0007669"/>
    <property type="project" value="InterPro"/>
</dbReference>
<dbReference type="InterPro" id="IPR015655">
    <property type="entry name" value="PP2C"/>
</dbReference>
<dbReference type="InterPro" id="IPR001932">
    <property type="entry name" value="PPM-type_phosphatase-like_dom"/>
</dbReference>
<evidence type="ECO:0000313" key="3">
    <source>
        <dbReference type="Proteomes" id="UP000243217"/>
    </source>
</evidence>
<protein>
    <recommendedName>
        <fullName evidence="1">PPM-type phosphatase domain-containing protein</fullName>
    </recommendedName>
</protein>
<dbReference type="InterPro" id="IPR036457">
    <property type="entry name" value="PPM-type-like_dom_sf"/>
</dbReference>
<dbReference type="Gene3D" id="3.60.40.10">
    <property type="entry name" value="PPM-type phosphatase domain"/>
    <property type="match status" value="1"/>
</dbReference>
<comment type="caution">
    <text evidence="2">The sequence shown here is derived from an EMBL/GenBank/DDBJ whole genome shotgun (WGS) entry which is preliminary data.</text>
</comment>
<organism evidence="2 3">
    <name type="scientific">Thraustotheca clavata</name>
    <dbReference type="NCBI Taxonomy" id="74557"/>
    <lineage>
        <taxon>Eukaryota</taxon>
        <taxon>Sar</taxon>
        <taxon>Stramenopiles</taxon>
        <taxon>Oomycota</taxon>
        <taxon>Saprolegniomycetes</taxon>
        <taxon>Saprolegniales</taxon>
        <taxon>Achlyaceae</taxon>
        <taxon>Thraustotheca</taxon>
    </lineage>
</organism>
<evidence type="ECO:0000313" key="2">
    <source>
        <dbReference type="EMBL" id="OQS04768.1"/>
    </source>
</evidence>
<dbReference type="STRING" id="74557.A0A1W0A3F4"/>
<proteinExistence type="predicted"/>
<dbReference type="EMBL" id="JNBS01000555">
    <property type="protein sequence ID" value="OQS04768.1"/>
    <property type="molecule type" value="Genomic_DNA"/>
</dbReference>
<dbReference type="CDD" id="cd00143">
    <property type="entry name" value="PP2Cc"/>
    <property type="match status" value="1"/>
</dbReference>
<dbReference type="OrthoDB" id="10264738at2759"/>
<dbReference type="Proteomes" id="UP000243217">
    <property type="component" value="Unassembled WGS sequence"/>
</dbReference>
<sequence>MATATKIAGPSIDVHGVTDPGNPIKENQDTFFTIQFKDHVAMGVFDGHGKACGLLASSTARDFFHAKFSINDTYAELEAHPEQTMRKLFHECHLAIKEALRQRYLAARNNVQDRKGSFLVIKPTLLQKSILVQGGTTASIAIILHGIKLICANVGDSSALLSSATAKLQTSSWKSLQEIDMLRVHNNQGPTFSHPGDLDAEQVKPPLLVILSGDHSPEALVEFHSVAKSRPQTNHPHLPELMFLYDGIIPGSAKKLTLRERHQLLERRPVFQVQNNDIQPVGEGCYFKNVRQEWASLCCTPTKAKYHESLAFTRSLGDFYMHYYGITHEPDVIEVNLDKLNHGNDPPTFNLVLASDGIWDCWKYGEAAAFVLESLTHHDATSTAKLFMKKNKELSRGVFGSQVDNMTAIICSIRYHSEDNQ</sequence>
<keyword evidence="3" id="KW-1185">Reference proteome</keyword>
<reference evidence="2 3" key="1">
    <citation type="journal article" date="2014" name="Genome Biol. Evol.">
        <title>The secreted proteins of Achlya hypogyna and Thraustotheca clavata identify the ancestral oomycete secretome and reveal gene acquisitions by horizontal gene transfer.</title>
        <authorList>
            <person name="Misner I."/>
            <person name="Blouin N."/>
            <person name="Leonard G."/>
            <person name="Richards T.A."/>
            <person name="Lane C.E."/>
        </authorList>
    </citation>
    <scope>NUCLEOTIDE SEQUENCE [LARGE SCALE GENOMIC DNA]</scope>
    <source>
        <strain evidence="2 3">ATCC 34112</strain>
    </source>
</reference>
<dbReference type="SMART" id="SM00332">
    <property type="entry name" value="PP2Cc"/>
    <property type="match status" value="1"/>
</dbReference>
<dbReference type="Pfam" id="PF00481">
    <property type="entry name" value="PP2C"/>
    <property type="match status" value="2"/>
</dbReference>
<feature type="domain" description="PPM-type phosphatase" evidence="1">
    <location>
        <begin position="13"/>
        <end position="413"/>
    </location>
</feature>
<dbReference type="PROSITE" id="PS51746">
    <property type="entry name" value="PPM_2"/>
    <property type="match status" value="1"/>
</dbReference>
<dbReference type="PANTHER" id="PTHR47992">
    <property type="entry name" value="PROTEIN PHOSPHATASE"/>
    <property type="match status" value="1"/>
</dbReference>
<dbReference type="SUPFAM" id="SSF81606">
    <property type="entry name" value="PP2C-like"/>
    <property type="match status" value="1"/>
</dbReference>